<dbReference type="SUPFAM" id="SSF54236">
    <property type="entry name" value="Ubiquitin-like"/>
    <property type="match status" value="1"/>
</dbReference>
<proteinExistence type="predicted"/>
<dbReference type="InterPro" id="IPR029071">
    <property type="entry name" value="Ubiquitin-like_domsf"/>
</dbReference>
<accession>A0A7I8KRZ6</accession>
<dbReference type="EMBL" id="LR746271">
    <property type="protein sequence ID" value="CAA7400252.1"/>
    <property type="molecule type" value="Genomic_DNA"/>
</dbReference>
<evidence type="ECO:0000313" key="1">
    <source>
        <dbReference type="EMBL" id="CAA7400252.1"/>
    </source>
</evidence>
<reference evidence="1" key="1">
    <citation type="submission" date="2020-02" db="EMBL/GenBank/DDBJ databases">
        <authorList>
            <person name="Scholz U."/>
            <person name="Mascher M."/>
            <person name="Fiebig A."/>
        </authorList>
    </citation>
    <scope>NUCLEOTIDE SEQUENCE</scope>
</reference>
<dbReference type="Gene3D" id="3.10.20.90">
    <property type="entry name" value="Phosphatidylinositol 3-kinase Catalytic Subunit, Chain A, domain 1"/>
    <property type="match status" value="1"/>
</dbReference>
<keyword evidence="2" id="KW-1185">Reference proteome</keyword>
<gene>
    <name evidence="1" type="ORF">SI8410_08010930</name>
</gene>
<sequence>MTAPLISAVCCHWRERPPWGWGAGLNGGDSVMMQICVESPAGKIIISEEGSTDGIGIVRSKRKLSGMATDQQHLNFAGKQPPDAPRSLAQYNIQKGLNRIKDHALF</sequence>
<evidence type="ECO:0000313" key="2">
    <source>
        <dbReference type="Proteomes" id="UP000663760"/>
    </source>
</evidence>
<protein>
    <submittedName>
        <fullName evidence="1">Uncharacterized protein</fullName>
    </submittedName>
</protein>
<dbReference type="AlphaFoldDB" id="A0A7I8KRZ6"/>
<name>A0A7I8KRZ6_SPIIN</name>
<dbReference type="Proteomes" id="UP000663760">
    <property type="component" value="Chromosome 8"/>
</dbReference>
<organism evidence="1 2">
    <name type="scientific">Spirodela intermedia</name>
    <name type="common">Intermediate duckweed</name>
    <dbReference type="NCBI Taxonomy" id="51605"/>
    <lineage>
        <taxon>Eukaryota</taxon>
        <taxon>Viridiplantae</taxon>
        <taxon>Streptophyta</taxon>
        <taxon>Embryophyta</taxon>
        <taxon>Tracheophyta</taxon>
        <taxon>Spermatophyta</taxon>
        <taxon>Magnoliopsida</taxon>
        <taxon>Liliopsida</taxon>
        <taxon>Araceae</taxon>
        <taxon>Lemnoideae</taxon>
        <taxon>Spirodela</taxon>
    </lineage>
</organism>